<evidence type="ECO:0000313" key="1">
    <source>
        <dbReference type="EMBL" id="ACI12142.1"/>
    </source>
</evidence>
<keyword evidence="1" id="KW-0614">Plasmid</keyword>
<dbReference type="KEGG" id="kpe:KPK_A0114"/>
<dbReference type="Proteomes" id="UP000001734">
    <property type="component" value="Plasmid pKP187"/>
</dbReference>
<protein>
    <submittedName>
        <fullName evidence="1">Uncharacterized protein</fullName>
    </submittedName>
</protein>
<dbReference type="AlphaFoldDB" id="B5RK38"/>
<accession>B5RK38</accession>
<dbReference type="EMBL" id="CP000965">
    <property type="protein sequence ID" value="ACI12142.1"/>
    <property type="molecule type" value="Genomic_DNA"/>
</dbReference>
<gene>
    <name evidence="1" type="ordered locus">KPK_A0114</name>
</gene>
<geneLocation type="plasmid" evidence="1 2">
    <name>pKP187</name>
</geneLocation>
<organism evidence="1 2">
    <name type="scientific">Klebsiella variicola (strain 342)</name>
    <name type="common">Klebsiella pneumoniae</name>
    <dbReference type="NCBI Taxonomy" id="507522"/>
    <lineage>
        <taxon>Bacteria</taxon>
        <taxon>Pseudomonadati</taxon>
        <taxon>Pseudomonadota</taxon>
        <taxon>Gammaproteobacteria</taxon>
        <taxon>Enterobacterales</taxon>
        <taxon>Enterobacteriaceae</taxon>
        <taxon>Klebsiella/Raoultella group</taxon>
        <taxon>Klebsiella</taxon>
        <taxon>Klebsiella pneumoniae complex</taxon>
    </lineage>
</organism>
<reference evidence="1 2" key="1">
    <citation type="journal article" date="2008" name="PLoS Genet.">
        <title>Complete genome sequence of the N2-fixing broad host range endophyte Klebsiella pneumoniae 342 and virulence predictions verified in mice.</title>
        <authorList>
            <person name="Fouts D.E."/>
            <person name="Tyler H.L."/>
            <person name="DeBoy R.T."/>
            <person name="Daugherty S."/>
            <person name="Ren Q."/>
            <person name="Badger J.H."/>
            <person name="Durkin A.S."/>
            <person name="Huot H."/>
            <person name="Shrivastava S."/>
            <person name="Kothari S."/>
            <person name="Dodson R.J."/>
            <person name="Mohamoud Y."/>
            <person name="Khouri H."/>
            <person name="Roesch L.F."/>
            <person name="Krogfelt K.A."/>
            <person name="Struve C."/>
            <person name="Triplett E.W."/>
            <person name="Methe B.A."/>
        </authorList>
    </citation>
    <scope>NUCLEOTIDE SEQUENCE [LARGE SCALE GENOMIC DNA]</scope>
    <source>
        <strain evidence="1 2">342</strain>
        <plasmid evidence="2">Plasmid pKP187</plasmid>
    </source>
</reference>
<name>B5RK38_KLEV3</name>
<dbReference type="HOGENOM" id="CLU_3200996_0_0_6"/>
<evidence type="ECO:0000313" key="2">
    <source>
        <dbReference type="Proteomes" id="UP000001734"/>
    </source>
</evidence>
<proteinExistence type="predicted"/>
<dbReference type="BioCyc" id="KPNE507522:GI0B-5648-MONOMER"/>
<sequence>MSLESIKNIPLSVNSKLLPLRLRKSHLLRRKQFKANQDRGEWQNL</sequence>